<keyword evidence="10" id="KW-0862">Zinc</keyword>
<keyword evidence="11 18" id="KW-1133">Transmembrane helix</keyword>
<dbReference type="AlphaFoldDB" id="A0A8C5P9B3"/>
<evidence type="ECO:0000256" key="11">
    <source>
        <dbReference type="ARBA" id="ARBA00022989"/>
    </source>
</evidence>
<comment type="catalytic activity">
    <reaction evidence="1">
        <text>S-ubiquitinyl-[E2 ubiquitin-conjugating enzyme]-L-cysteine + [acceptor protein]-L-lysine = [E2 ubiquitin-conjugating enzyme]-L-cysteine + N(6)-ubiquitinyl-[acceptor protein]-L-lysine.</text>
        <dbReference type="EC" id="2.3.2.27"/>
    </reaction>
</comment>
<dbReference type="PANTHER" id="PTHR15860">
    <property type="entry name" value="UNCHARACTERIZED RING FINGER-CONTAINING PROTEIN"/>
    <property type="match status" value="1"/>
</dbReference>
<dbReference type="EC" id="2.3.2.27" evidence="4"/>
<protein>
    <recommendedName>
        <fullName evidence="14">E3 ubiquitin-protein ligase RNFT1</fullName>
        <ecNumber evidence="4">2.3.2.27</ecNumber>
    </recommendedName>
    <alternativeName>
        <fullName evidence="15">RING finger and transmembrane domain-containing protein 1</fullName>
    </alternativeName>
</protein>
<evidence type="ECO:0000256" key="9">
    <source>
        <dbReference type="ARBA" id="ARBA00022786"/>
    </source>
</evidence>
<gene>
    <name evidence="20" type="primary">RNFT1</name>
</gene>
<reference evidence="20" key="1">
    <citation type="submission" date="2025-08" db="UniProtKB">
        <authorList>
            <consortium name="Ensembl"/>
        </authorList>
    </citation>
    <scope>IDENTIFICATION</scope>
</reference>
<feature type="transmembrane region" description="Helical" evidence="18">
    <location>
        <begin position="290"/>
        <end position="307"/>
    </location>
</feature>
<dbReference type="Ensembl" id="ENSLLET00000006583.1">
    <property type="protein sequence ID" value="ENSLLEP00000006318.1"/>
    <property type="gene ID" value="ENSLLEG00000003990.1"/>
</dbReference>
<comment type="subcellular location">
    <subcellularLocation>
        <location evidence="2">Endomembrane system</location>
        <topology evidence="2">Multi-pass membrane protein</topology>
    </subcellularLocation>
</comment>
<evidence type="ECO:0000256" key="4">
    <source>
        <dbReference type="ARBA" id="ARBA00012483"/>
    </source>
</evidence>
<dbReference type="OrthoDB" id="9049620at2759"/>
<sequence length="432" mass="49439">MKLRPSQERKCSSDPNHFEEKKPPIMQSNPGHAHHQTGNGDNPPVCLSLPVRNAAEGSGVPRDLAIEIHSMDADSGTRSGARQTRQSAQGRFQRRQSHTHSHSHDSDGAEAQNNTDSRENSSSISEALHFYQWLEKSFPYILIFSAKLIAQHITGISVGIGLLTTFLYANNCIVNQVFLRDILDNWRNLNVSILEKFSRLQCVWVMTFLTSTSVFLYYTFYSQALYYSLIFMNPSLGPLQFWDALWVVGITDFIVKFFFMGLKCLVLLVPSFMLSYKSKGYWYMALEELAQYYCMFVSTPVWFRYLVDYGAETGGAERHFGILLALLYLILKLFILYGQWKKSAKNLLLLFIRPTYGTAATKRQCSEADEVCAICRTEFTKPIALVCQHVFCEECISSWFNKEKTCPLCRTVISNHHHKWKDGATSLQLRLF</sequence>
<evidence type="ECO:0000256" key="3">
    <source>
        <dbReference type="ARBA" id="ARBA00004906"/>
    </source>
</evidence>
<reference evidence="20" key="2">
    <citation type="submission" date="2025-09" db="UniProtKB">
        <authorList>
            <consortium name="Ensembl"/>
        </authorList>
    </citation>
    <scope>IDENTIFICATION</scope>
</reference>
<dbReference type="SMART" id="SM00184">
    <property type="entry name" value="RING"/>
    <property type="match status" value="1"/>
</dbReference>
<feature type="compositionally biased region" description="Polar residues" evidence="17">
    <location>
        <begin position="26"/>
        <end position="40"/>
    </location>
</feature>
<keyword evidence="8 16" id="KW-0863">Zinc-finger</keyword>
<dbReference type="PANTHER" id="PTHR15860:SF1">
    <property type="entry name" value="E3 UBIQUITIN-PROTEIN LIGASE RNFT1"/>
    <property type="match status" value="1"/>
</dbReference>
<dbReference type="GO" id="GO:1904294">
    <property type="term" value="P:positive regulation of ERAD pathway"/>
    <property type="evidence" value="ECO:0007669"/>
    <property type="project" value="InterPro"/>
</dbReference>
<keyword evidence="9" id="KW-0833">Ubl conjugation pathway</keyword>
<comment type="function">
    <text evidence="13">E3 ubiquitin-protein ligase that acts in the endoplasmic reticulum (ER)-associated degradation (ERAD) pathway, which targets misfolded proteins that accumulate in the endoplasmic reticulum (ER) for ubiquitination and subsequent proteasome-mediated degradation. Protects cells from ER stress-induced apoptosis.</text>
</comment>
<name>A0A8C5P9B3_9ANUR</name>
<evidence type="ECO:0000256" key="8">
    <source>
        <dbReference type="ARBA" id="ARBA00022771"/>
    </source>
</evidence>
<evidence type="ECO:0000256" key="15">
    <source>
        <dbReference type="ARBA" id="ARBA00042946"/>
    </source>
</evidence>
<evidence type="ECO:0000259" key="19">
    <source>
        <dbReference type="PROSITE" id="PS50089"/>
    </source>
</evidence>
<evidence type="ECO:0000256" key="1">
    <source>
        <dbReference type="ARBA" id="ARBA00000900"/>
    </source>
</evidence>
<dbReference type="InterPro" id="IPR044235">
    <property type="entry name" value="RNFT1/2"/>
</dbReference>
<feature type="transmembrane region" description="Helical" evidence="18">
    <location>
        <begin position="319"/>
        <end position="337"/>
    </location>
</feature>
<organism evidence="20 21">
    <name type="scientific">Leptobrachium leishanense</name>
    <name type="common">Leishan spiny toad</name>
    <dbReference type="NCBI Taxonomy" id="445787"/>
    <lineage>
        <taxon>Eukaryota</taxon>
        <taxon>Metazoa</taxon>
        <taxon>Chordata</taxon>
        <taxon>Craniata</taxon>
        <taxon>Vertebrata</taxon>
        <taxon>Euteleostomi</taxon>
        <taxon>Amphibia</taxon>
        <taxon>Batrachia</taxon>
        <taxon>Anura</taxon>
        <taxon>Pelobatoidea</taxon>
        <taxon>Megophryidae</taxon>
        <taxon>Leptobrachium</taxon>
    </lineage>
</organism>
<keyword evidence="5" id="KW-0808">Transferase</keyword>
<dbReference type="Pfam" id="PF13639">
    <property type="entry name" value="zf-RING_2"/>
    <property type="match status" value="1"/>
</dbReference>
<feature type="region of interest" description="Disordered" evidence="17">
    <location>
        <begin position="1"/>
        <end position="49"/>
    </location>
</feature>
<proteinExistence type="predicted"/>
<keyword evidence="7" id="KW-0479">Metal-binding</keyword>
<keyword evidence="21" id="KW-1185">Reference proteome</keyword>
<dbReference type="SUPFAM" id="SSF57850">
    <property type="entry name" value="RING/U-box"/>
    <property type="match status" value="1"/>
</dbReference>
<feature type="domain" description="RING-type" evidence="19">
    <location>
        <begin position="372"/>
        <end position="410"/>
    </location>
</feature>
<evidence type="ECO:0000256" key="5">
    <source>
        <dbReference type="ARBA" id="ARBA00022679"/>
    </source>
</evidence>
<evidence type="ECO:0000256" key="7">
    <source>
        <dbReference type="ARBA" id="ARBA00022723"/>
    </source>
</evidence>
<dbReference type="PROSITE" id="PS50089">
    <property type="entry name" value="ZF_RING_2"/>
    <property type="match status" value="1"/>
</dbReference>
<dbReference type="GeneTree" id="ENSGT00940000156740"/>
<evidence type="ECO:0000256" key="12">
    <source>
        <dbReference type="ARBA" id="ARBA00023136"/>
    </source>
</evidence>
<dbReference type="GO" id="GO:0061630">
    <property type="term" value="F:ubiquitin protein ligase activity"/>
    <property type="evidence" value="ECO:0007669"/>
    <property type="project" value="UniProtKB-EC"/>
</dbReference>
<evidence type="ECO:0000256" key="16">
    <source>
        <dbReference type="PROSITE-ProRule" id="PRU00175"/>
    </source>
</evidence>
<evidence type="ECO:0000313" key="20">
    <source>
        <dbReference type="Ensembl" id="ENSLLEP00000006318.1"/>
    </source>
</evidence>
<keyword evidence="6 18" id="KW-0812">Transmembrane</keyword>
<evidence type="ECO:0000256" key="17">
    <source>
        <dbReference type="SAM" id="MobiDB-lite"/>
    </source>
</evidence>
<evidence type="ECO:0000256" key="18">
    <source>
        <dbReference type="SAM" id="Phobius"/>
    </source>
</evidence>
<dbReference type="Gene3D" id="3.30.40.10">
    <property type="entry name" value="Zinc/RING finger domain, C3HC4 (zinc finger)"/>
    <property type="match status" value="1"/>
</dbReference>
<keyword evidence="12 18" id="KW-0472">Membrane</keyword>
<dbReference type="InterPro" id="IPR013083">
    <property type="entry name" value="Znf_RING/FYVE/PHD"/>
</dbReference>
<evidence type="ECO:0000313" key="21">
    <source>
        <dbReference type="Proteomes" id="UP000694569"/>
    </source>
</evidence>
<evidence type="ECO:0000256" key="13">
    <source>
        <dbReference type="ARBA" id="ARBA00037172"/>
    </source>
</evidence>
<evidence type="ECO:0000256" key="10">
    <source>
        <dbReference type="ARBA" id="ARBA00022833"/>
    </source>
</evidence>
<feature type="transmembrane region" description="Helical" evidence="18">
    <location>
        <begin position="244"/>
        <end position="269"/>
    </location>
</feature>
<evidence type="ECO:0000256" key="2">
    <source>
        <dbReference type="ARBA" id="ARBA00004127"/>
    </source>
</evidence>
<dbReference type="GO" id="GO:0008270">
    <property type="term" value="F:zinc ion binding"/>
    <property type="evidence" value="ECO:0007669"/>
    <property type="project" value="UniProtKB-KW"/>
</dbReference>
<feature type="transmembrane region" description="Helical" evidence="18">
    <location>
        <begin position="202"/>
        <end position="224"/>
    </location>
</feature>
<feature type="compositionally biased region" description="Polar residues" evidence="17">
    <location>
        <begin position="76"/>
        <end position="90"/>
    </location>
</feature>
<dbReference type="Proteomes" id="UP000694569">
    <property type="component" value="Unplaced"/>
</dbReference>
<feature type="compositionally biased region" description="Basic residues" evidence="17">
    <location>
        <begin position="92"/>
        <end position="101"/>
    </location>
</feature>
<evidence type="ECO:0000256" key="6">
    <source>
        <dbReference type="ARBA" id="ARBA00022692"/>
    </source>
</evidence>
<evidence type="ECO:0000256" key="14">
    <source>
        <dbReference type="ARBA" id="ARBA00039413"/>
    </source>
</evidence>
<dbReference type="GO" id="GO:0005783">
    <property type="term" value="C:endoplasmic reticulum"/>
    <property type="evidence" value="ECO:0007669"/>
    <property type="project" value="TreeGrafter"/>
</dbReference>
<dbReference type="PROSITE" id="PS00518">
    <property type="entry name" value="ZF_RING_1"/>
    <property type="match status" value="1"/>
</dbReference>
<dbReference type="InterPro" id="IPR017907">
    <property type="entry name" value="Znf_RING_CS"/>
</dbReference>
<dbReference type="InterPro" id="IPR001841">
    <property type="entry name" value="Znf_RING"/>
</dbReference>
<comment type="pathway">
    <text evidence="3">Protein modification; protein ubiquitination.</text>
</comment>
<feature type="region of interest" description="Disordered" evidence="17">
    <location>
        <begin position="72"/>
        <end position="119"/>
    </location>
</feature>
<feature type="compositionally biased region" description="Basic and acidic residues" evidence="17">
    <location>
        <begin position="1"/>
        <end position="23"/>
    </location>
</feature>
<accession>A0A8C5P9B3</accession>